<dbReference type="PROSITE" id="PS51384">
    <property type="entry name" value="FAD_FR"/>
    <property type="match status" value="1"/>
</dbReference>
<dbReference type="InterPro" id="IPR001433">
    <property type="entry name" value="OxRdtase_FAD/NAD-bd"/>
</dbReference>
<evidence type="ECO:0000259" key="4">
    <source>
        <dbReference type="PROSITE" id="PS51384"/>
    </source>
</evidence>
<dbReference type="GO" id="GO:0016491">
    <property type="term" value="F:oxidoreductase activity"/>
    <property type="evidence" value="ECO:0007669"/>
    <property type="project" value="InterPro"/>
</dbReference>
<dbReference type="CDD" id="cd06185">
    <property type="entry name" value="PDR_like"/>
    <property type="match status" value="1"/>
</dbReference>
<evidence type="ECO:0000313" key="6">
    <source>
        <dbReference type="Proteomes" id="UP000008975"/>
    </source>
</evidence>
<dbReference type="PANTHER" id="PTHR47354">
    <property type="entry name" value="NADH OXIDOREDUCTASE HCR"/>
    <property type="match status" value="1"/>
</dbReference>
<dbReference type="EMBL" id="AP012052">
    <property type="protein sequence ID" value="BAJ75098.1"/>
    <property type="molecule type" value="Genomic_DNA"/>
</dbReference>
<dbReference type="STRING" id="979556.MTES_2134"/>
<sequence length="343" mass="37592">MTTLRPRAAAPSWCADVAVSRTEVWQGGTVVASRPLTPEIRRIEIEVDDPAPVSPGAHIDVRLTIAGERDRRSYSIVDATDEGRRIALSIYTSPVSRGGAAVMNALAPGDRLELTQPLNDFPLRPGADRYVLIAGGVGITAMVGMAASLRARGADYRLLYAGRSRPLMAYVDDLREAHGERLRLHVRDENSSLVVPELVDGIEPGTEVYVCGPIRLMDAIRREWMKRNRPIADLRMETFGNSGWFDAQEFTVRIPASGIEARVRPNQSMLEALEAAGAEMMWDCRKGECGLCEVRVLGLSGDIDHRDVFYSERQKDARSKMCCCVSRVVAPADGAAVVEIVTS</sequence>
<reference evidence="5 6" key="1">
    <citation type="journal article" date="2011" name="J. Bacteriol.">
        <title>Genome sequence of Microbacterium testaceum StLB037, an N-acylhomoserine lactone-degrading bacterium isolated from potato leaves.</title>
        <authorList>
            <person name="Morohoshi T."/>
            <person name="Wang W.-Z."/>
            <person name="Someya N."/>
            <person name="Ikeda T."/>
        </authorList>
    </citation>
    <scope>NUCLEOTIDE SEQUENCE [LARGE SCALE GENOMIC DNA]</scope>
    <source>
        <strain evidence="5 6">StLB037</strain>
    </source>
</reference>
<dbReference type="Gene3D" id="2.40.30.10">
    <property type="entry name" value="Translation factors"/>
    <property type="match status" value="1"/>
</dbReference>
<organism evidence="5 6">
    <name type="scientific">Microbacterium testaceum (strain StLB037)</name>
    <dbReference type="NCBI Taxonomy" id="979556"/>
    <lineage>
        <taxon>Bacteria</taxon>
        <taxon>Bacillati</taxon>
        <taxon>Actinomycetota</taxon>
        <taxon>Actinomycetes</taxon>
        <taxon>Micrococcales</taxon>
        <taxon>Microbacteriaceae</taxon>
        <taxon>Microbacterium</taxon>
    </lineage>
</organism>
<evidence type="ECO:0000256" key="2">
    <source>
        <dbReference type="SAM" id="Phobius"/>
    </source>
</evidence>
<dbReference type="GO" id="GO:0051537">
    <property type="term" value="F:2 iron, 2 sulfur cluster binding"/>
    <property type="evidence" value="ECO:0007669"/>
    <property type="project" value="UniProtKB-KW"/>
</dbReference>
<name>E8NEL3_MICTS</name>
<reference key="2">
    <citation type="submission" date="2011-02" db="EMBL/GenBank/DDBJ databases">
        <title>Genome sequence of Microbacterium testaceum StLB037.</title>
        <authorList>
            <person name="Morohoshi T."/>
            <person name="Wang W.Z."/>
            <person name="Someya N."/>
            <person name="Ikeda T."/>
        </authorList>
    </citation>
    <scope>NUCLEOTIDE SEQUENCE</scope>
    <source>
        <strain>StLB037</strain>
    </source>
</reference>
<dbReference type="SUPFAM" id="SSF63380">
    <property type="entry name" value="Riboflavin synthase domain-like"/>
    <property type="match status" value="1"/>
</dbReference>
<dbReference type="InterPro" id="IPR050415">
    <property type="entry name" value="MRET"/>
</dbReference>
<keyword evidence="2" id="KW-0472">Membrane</keyword>
<dbReference type="PROSITE" id="PS00197">
    <property type="entry name" value="2FE2S_FER_1"/>
    <property type="match status" value="1"/>
</dbReference>
<dbReference type="InterPro" id="IPR036010">
    <property type="entry name" value="2Fe-2S_ferredoxin-like_sf"/>
</dbReference>
<comment type="cofactor">
    <cofactor evidence="1">
        <name>FAD</name>
        <dbReference type="ChEBI" id="CHEBI:57692"/>
    </cofactor>
</comment>
<dbReference type="Pfam" id="PF00111">
    <property type="entry name" value="Fer2"/>
    <property type="match status" value="1"/>
</dbReference>
<dbReference type="PANTHER" id="PTHR47354:SF2">
    <property type="entry name" value="BLR2392 PROTEIN"/>
    <property type="match status" value="1"/>
</dbReference>
<feature type="domain" description="2Fe-2S ferredoxin-type" evidence="3">
    <location>
        <begin position="248"/>
        <end position="343"/>
    </location>
</feature>
<evidence type="ECO:0000256" key="1">
    <source>
        <dbReference type="ARBA" id="ARBA00001974"/>
    </source>
</evidence>
<dbReference type="InterPro" id="IPR012675">
    <property type="entry name" value="Beta-grasp_dom_sf"/>
</dbReference>
<dbReference type="Proteomes" id="UP000008975">
    <property type="component" value="Chromosome"/>
</dbReference>
<dbReference type="InterPro" id="IPR017927">
    <property type="entry name" value="FAD-bd_FR_type"/>
</dbReference>
<dbReference type="AlphaFoldDB" id="E8NEL3"/>
<evidence type="ECO:0000259" key="3">
    <source>
        <dbReference type="PROSITE" id="PS51085"/>
    </source>
</evidence>
<dbReference type="InterPro" id="IPR006058">
    <property type="entry name" value="2Fe2S_fd_BS"/>
</dbReference>
<evidence type="ECO:0000313" key="5">
    <source>
        <dbReference type="EMBL" id="BAJ75098.1"/>
    </source>
</evidence>
<dbReference type="PRINTS" id="PR00409">
    <property type="entry name" value="PHDIOXRDTASE"/>
</dbReference>
<keyword evidence="2" id="KW-0812">Transmembrane</keyword>
<gene>
    <name evidence="5" type="ordered locus">MTES_2134</name>
</gene>
<dbReference type="SUPFAM" id="SSF52343">
    <property type="entry name" value="Ferredoxin reductase-like, C-terminal NADP-linked domain"/>
    <property type="match status" value="1"/>
</dbReference>
<proteinExistence type="predicted"/>
<keyword evidence="2" id="KW-1133">Transmembrane helix</keyword>
<feature type="transmembrane region" description="Helical" evidence="2">
    <location>
        <begin position="130"/>
        <end position="149"/>
    </location>
</feature>
<dbReference type="Pfam" id="PF00175">
    <property type="entry name" value="NAD_binding_1"/>
    <property type="match status" value="1"/>
</dbReference>
<dbReference type="InterPro" id="IPR039261">
    <property type="entry name" value="FNR_nucleotide-bd"/>
</dbReference>
<protein>
    <submittedName>
        <fullName evidence="5">Flavodoxin reductase (Ferredoxin-NADPH reductase) family 1</fullName>
    </submittedName>
</protein>
<dbReference type="CDD" id="cd00207">
    <property type="entry name" value="fer2"/>
    <property type="match status" value="1"/>
</dbReference>
<accession>E8NEL3</accession>
<dbReference type="InterPro" id="IPR017938">
    <property type="entry name" value="Riboflavin_synthase-like_b-brl"/>
</dbReference>
<dbReference type="InterPro" id="IPR001041">
    <property type="entry name" value="2Fe-2S_ferredoxin-type"/>
</dbReference>
<feature type="domain" description="FAD-binding FR-type" evidence="4">
    <location>
        <begin position="23"/>
        <end position="124"/>
    </location>
</feature>
<dbReference type="SUPFAM" id="SSF54292">
    <property type="entry name" value="2Fe-2S ferredoxin-like"/>
    <property type="match status" value="1"/>
</dbReference>
<dbReference type="Gene3D" id="3.10.20.30">
    <property type="match status" value="1"/>
</dbReference>
<dbReference type="PROSITE" id="PS51085">
    <property type="entry name" value="2FE2S_FER_2"/>
    <property type="match status" value="1"/>
</dbReference>
<dbReference type="eggNOG" id="COG1018">
    <property type="taxonomic scope" value="Bacteria"/>
</dbReference>
<dbReference type="Gene3D" id="3.40.50.80">
    <property type="entry name" value="Nucleotide-binding domain of ferredoxin-NADP reductase (FNR) module"/>
    <property type="match status" value="1"/>
</dbReference>
<dbReference type="HOGENOM" id="CLU_003827_17_0_11"/>
<dbReference type="KEGG" id="mts:MTES_2134"/>